<evidence type="ECO:0000313" key="6">
    <source>
        <dbReference type="Proteomes" id="UP000652198"/>
    </source>
</evidence>
<dbReference type="PROSITE" id="PS51186">
    <property type="entry name" value="GNAT"/>
    <property type="match status" value="1"/>
</dbReference>
<dbReference type="SUPFAM" id="SSF55729">
    <property type="entry name" value="Acyl-CoA N-acyltransferases (Nat)"/>
    <property type="match status" value="1"/>
</dbReference>
<protein>
    <submittedName>
        <fullName evidence="5">GNAT family N-acetyltransferase</fullName>
    </submittedName>
</protein>
<keyword evidence="1" id="KW-0808">Transferase</keyword>
<reference evidence="5 6" key="1">
    <citation type="submission" date="2019-11" db="EMBL/GenBank/DDBJ databases">
        <title>Metabolism of dissolved organic matter in forest soils.</title>
        <authorList>
            <person name="Cyle K.T."/>
            <person name="Wilhelm R.C."/>
            <person name="Martinez C.E."/>
        </authorList>
    </citation>
    <scope>NUCLEOTIDE SEQUENCE [LARGE SCALE GENOMIC DNA]</scope>
    <source>
        <strain evidence="5 6">1N</strain>
    </source>
</reference>
<feature type="domain" description="N-acetyltransferase" evidence="4">
    <location>
        <begin position="4"/>
        <end position="167"/>
    </location>
</feature>
<dbReference type="PANTHER" id="PTHR43792">
    <property type="entry name" value="GNAT FAMILY, PUTATIVE (AFU_ORTHOLOGUE AFUA_3G00765)-RELATED-RELATED"/>
    <property type="match status" value="1"/>
</dbReference>
<dbReference type="InterPro" id="IPR051531">
    <property type="entry name" value="N-acetyltransferase"/>
</dbReference>
<comment type="similarity">
    <text evidence="3">Belongs to the acetyltransferase family. RimJ subfamily.</text>
</comment>
<dbReference type="Proteomes" id="UP000652198">
    <property type="component" value="Unassembled WGS sequence"/>
</dbReference>
<comment type="caution">
    <text evidence="5">The sequence shown here is derived from an EMBL/GenBank/DDBJ whole genome shotgun (WGS) entry which is preliminary data.</text>
</comment>
<name>A0ABX2BLD9_9BURK</name>
<dbReference type="Pfam" id="PF13302">
    <property type="entry name" value="Acetyltransf_3"/>
    <property type="match status" value="1"/>
</dbReference>
<dbReference type="InterPro" id="IPR000182">
    <property type="entry name" value="GNAT_dom"/>
</dbReference>
<organism evidence="5 6">
    <name type="scientific">Paraburkholderia solitsugae</name>
    <dbReference type="NCBI Taxonomy" id="2675748"/>
    <lineage>
        <taxon>Bacteria</taxon>
        <taxon>Pseudomonadati</taxon>
        <taxon>Pseudomonadota</taxon>
        <taxon>Betaproteobacteria</taxon>
        <taxon>Burkholderiales</taxon>
        <taxon>Burkholderiaceae</taxon>
        <taxon>Paraburkholderia</taxon>
    </lineage>
</organism>
<evidence type="ECO:0000256" key="3">
    <source>
        <dbReference type="ARBA" id="ARBA00038502"/>
    </source>
</evidence>
<sequence>MSVIRLTRVIRADAADLIAANSKNQEYHLPWVTSFTDQAGFDNWFARGLTGSNVGLVARETASNNRVVGVINLNEIVAGAFQSAYLGYYGMSNFSRTGFMTEALRAAVDYAFSELGLHRLEANIQPENVASISLVRRLGFKQEGFSPSYLRINGEWRDHERWALLANMSC</sequence>
<dbReference type="InterPro" id="IPR016181">
    <property type="entry name" value="Acyl_CoA_acyltransferase"/>
</dbReference>
<dbReference type="EMBL" id="WOEY01000033">
    <property type="protein sequence ID" value="NPT41429.1"/>
    <property type="molecule type" value="Genomic_DNA"/>
</dbReference>
<accession>A0ABX2BLD9</accession>
<evidence type="ECO:0000313" key="5">
    <source>
        <dbReference type="EMBL" id="NPT41429.1"/>
    </source>
</evidence>
<dbReference type="PANTHER" id="PTHR43792:SF8">
    <property type="entry name" value="[RIBOSOMAL PROTEIN US5]-ALANINE N-ACETYLTRANSFERASE"/>
    <property type="match status" value="1"/>
</dbReference>
<keyword evidence="6" id="KW-1185">Reference proteome</keyword>
<dbReference type="RefSeq" id="WP_172309990.1">
    <property type="nucleotide sequence ID" value="NZ_WOEY01000033.1"/>
</dbReference>
<evidence type="ECO:0000256" key="1">
    <source>
        <dbReference type="ARBA" id="ARBA00022679"/>
    </source>
</evidence>
<evidence type="ECO:0000256" key="2">
    <source>
        <dbReference type="ARBA" id="ARBA00023315"/>
    </source>
</evidence>
<evidence type="ECO:0000259" key="4">
    <source>
        <dbReference type="PROSITE" id="PS51186"/>
    </source>
</evidence>
<dbReference type="Gene3D" id="3.40.630.30">
    <property type="match status" value="1"/>
</dbReference>
<gene>
    <name evidence="5" type="ORF">GNZ12_08875</name>
</gene>
<keyword evidence="2" id="KW-0012">Acyltransferase</keyword>
<proteinExistence type="inferred from homology"/>